<comment type="caution">
    <text evidence="8">The sequence shown here is derived from an EMBL/GenBank/DDBJ whole genome shotgun (WGS) entry which is preliminary data.</text>
</comment>
<feature type="compositionally biased region" description="Basic and acidic residues" evidence="7">
    <location>
        <begin position="37"/>
        <end position="58"/>
    </location>
</feature>
<comment type="subunit">
    <text evidence="6">V-ATPase is a heteromultimeric enzyme made up of two complexes: the ATP-hydrolytic V1 complex and the proton translocation V0 complex.</text>
</comment>
<dbReference type="AlphaFoldDB" id="A0A9D4Y3G9"/>
<dbReference type="Proteomes" id="UP001058974">
    <property type="component" value="Chromosome 3"/>
</dbReference>
<dbReference type="GO" id="GO:0000221">
    <property type="term" value="C:vacuolar proton-transporting V-type ATPase, V1 domain"/>
    <property type="evidence" value="ECO:0007669"/>
    <property type="project" value="TreeGrafter"/>
</dbReference>
<dbReference type="GO" id="GO:0016887">
    <property type="term" value="F:ATP hydrolysis activity"/>
    <property type="evidence" value="ECO:0007669"/>
    <property type="project" value="TreeGrafter"/>
</dbReference>
<evidence type="ECO:0000313" key="9">
    <source>
        <dbReference type="Proteomes" id="UP001058974"/>
    </source>
</evidence>
<dbReference type="NCBIfam" id="TIGR01147">
    <property type="entry name" value="V_ATP_synt_G"/>
    <property type="match status" value="1"/>
</dbReference>
<comment type="similarity">
    <text evidence="2 6">Belongs to the V-ATPase G subunit family.</text>
</comment>
<dbReference type="Gramene" id="Psat3g195800.1">
    <property type="protein sequence ID" value="Psat3g195800.1.cds"/>
    <property type="gene ID" value="Psat3g195800"/>
</dbReference>
<dbReference type="Gene3D" id="1.20.5.2950">
    <property type="match status" value="1"/>
</dbReference>
<keyword evidence="9" id="KW-1185">Reference proteome</keyword>
<dbReference type="Pfam" id="PF03179">
    <property type="entry name" value="V-ATPase_G"/>
    <property type="match status" value="1"/>
</dbReference>
<evidence type="ECO:0000313" key="8">
    <source>
        <dbReference type="EMBL" id="KAI5431954.1"/>
    </source>
</evidence>
<dbReference type="GO" id="GO:0046961">
    <property type="term" value="F:proton-transporting ATPase activity, rotational mechanism"/>
    <property type="evidence" value="ECO:0007669"/>
    <property type="project" value="InterPro"/>
</dbReference>
<dbReference type="FunFam" id="1.20.5.2950:FF:000001">
    <property type="entry name" value="V-type proton ATPase subunit G"/>
    <property type="match status" value="1"/>
</dbReference>
<gene>
    <name evidence="8" type="ORF">KIW84_035913</name>
</gene>
<evidence type="ECO:0000256" key="6">
    <source>
        <dbReference type="RuleBase" id="RU364019"/>
    </source>
</evidence>
<keyword evidence="3 6" id="KW-0813">Transport</keyword>
<feature type="region of interest" description="Disordered" evidence="7">
    <location>
        <begin position="36"/>
        <end position="76"/>
    </location>
</feature>
<comment type="function">
    <text evidence="6">Subunit of the V1 complex of vacuolar(H+)-ATPase (V-ATPase), a multisubunit enzyme composed of a peripheral complex (V1) that hydrolyzes ATP and a membrane integral complex (V0) that translocates protons. V-ATPase is responsible for acidifying and maintaining the pH of intracellular compartments and in some cell types, is targeted to the plasma membrane, where it is responsible for acidifying the extracellular environment.</text>
</comment>
<evidence type="ECO:0000256" key="1">
    <source>
        <dbReference type="ARBA" id="ARBA00003847"/>
    </source>
</evidence>
<evidence type="ECO:0000256" key="4">
    <source>
        <dbReference type="ARBA" id="ARBA00022781"/>
    </source>
</evidence>
<evidence type="ECO:0000256" key="3">
    <source>
        <dbReference type="ARBA" id="ARBA00022448"/>
    </source>
</evidence>
<proteinExistence type="inferred from homology"/>
<dbReference type="SUPFAM" id="SSF81573">
    <property type="entry name" value="F1F0 ATP synthase subunit B, membrane domain"/>
    <property type="match status" value="1"/>
</dbReference>
<name>A0A9D4Y3G9_PEA</name>
<organism evidence="8 9">
    <name type="scientific">Pisum sativum</name>
    <name type="common">Garden pea</name>
    <name type="synonym">Lathyrus oleraceus</name>
    <dbReference type="NCBI Taxonomy" id="3888"/>
    <lineage>
        <taxon>Eukaryota</taxon>
        <taxon>Viridiplantae</taxon>
        <taxon>Streptophyta</taxon>
        <taxon>Embryophyta</taxon>
        <taxon>Tracheophyta</taxon>
        <taxon>Spermatophyta</taxon>
        <taxon>Magnoliopsida</taxon>
        <taxon>eudicotyledons</taxon>
        <taxon>Gunneridae</taxon>
        <taxon>Pentapetalae</taxon>
        <taxon>rosids</taxon>
        <taxon>fabids</taxon>
        <taxon>Fabales</taxon>
        <taxon>Fabaceae</taxon>
        <taxon>Papilionoideae</taxon>
        <taxon>50 kb inversion clade</taxon>
        <taxon>NPAAA clade</taxon>
        <taxon>Hologalegina</taxon>
        <taxon>IRL clade</taxon>
        <taxon>Fabeae</taxon>
        <taxon>Lathyrus</taxon>
    </lineage>
</organism>
<evidence type="ECO:0000256" key="2">
    <source>
        <dbReference type="ARBA" id="ARBA00010066"/>
    </source>
</evidence>
<dbReference type="InterPro" id="IPR028987">
    <property type="entry name" value="ATP_synth_B-like_membr_sf"/>
</dbReference>
<sequence>MDPFKGQGGIQMLLTAEQEAQHIVNTARNLRTQRLKQAKEEAEKEAAEYRTHMEEEYQKSISETTGSSGTNVKRLDQETDVKIRSLKKSGSKVSNEVVDMLLKYVTNIKM</sequence>
<dbReference type="Gramene" id="PSAT_LOCUS11227_t1">
    <property type="protein sequence ID" value="CAL5191255.1"/>
    <property type="gene ID" value="PSAT_LOCUS11227"/>
</dbReference>
<dbReference type="Gramene" id="Psat03G0591300-T1">
    <property type="protein sequence ID" value="KAI5431954.1"/>
    <property type="gene ID" value="KIW84_035913"/>
</dbReference>
<keyword evidence="4 6" id="KW-0375">Hydrogen ion transport</keyword>
<dbReference type="OrthoDB" id="250802at2759"/>
<dbReference type="PANTHER" id="PTHR12713:SF27">
    <property type="entry name" value="V-TYPE PROTON ATPASE SUBUNIT G3"/>
    <property type="match status" value="1"/>
</dbReference>
<dbReference type="InterPro" id="IPR005124">
    <property type="entry name" value="V-ATPase_G"/>
</dbReference>
<evidence type="ECO:0000256" key="7">
    <source>
        <dbReference type="SAM" id="MobiDB-lite"/>
    </source>
</evidence>
<feature type="compositionally biased region" description="Polar residues" evidence="7">
    <location>
        <begin position="59"/>
        <end position="71"/>
    </location>
</feature>
<keyword evidence="5 6" id="KW-0406">Ion transport</keyword>
<evidence type="ECO:0000256" key="5">
    <source>
        <dbReference type="ARBA" id="ARBA00023065"/>
    </source>
</evidence>
<dbReference type="PANTHER" id="PTHR12713">
    <property type="entry name" value="VACUOLAR ATP SYNTHASE SUBUNIT G"/>
    <property type="match status" value="1"/>
</dbReference>
<dbReference type="EMBL" id="JAMSHJ010000003">
    <property type="protein sequence ID" value="KAI5431954.1"/>
    <property type="molecule type" value="Genomic_DNA"/>
</dbReference>
<reference evidence="8 9" key="1">
    <citation type="journal article" date="2022" name="Nat. Genet.">
        <title>Improved pea reference genome and pan-genome highlight genomic features and evolutionary characteristics.</title>
        <authorList>
            <person name="Yang T."/>
            <person name="Liu R."/>
            <person name="Luo Y."/>
            <person name="Hu S."/>
            <person name="Wang D."/>
            <person name="Wang C."/>
            <person name="Pandey M.K."/>
            <person name="Ge S."/>
            <person name="Xu Q."/>
            <person name="Li N."/>
            <person name="Li G."/>
            <person name="Huang Y."/>
            <person name="Saxena R.K."/>
            <person name="Ji Y."/>
            <person name="Li M."/>
            <person name="Yan X."/>
            <person name="He Y."/>
            <person name="Liu Y."/>
            <person name="Wang X."/>
            <person name="Xiang C."/>
            <person name="Varshney R.K."/>
            <person name="Ding H."/>
            <person name="Gao S."/>
            <person name="Zong X."/>
        </authorList>
    </citation>
    <scope>NUCLEOTIDE SEQUENCE [LARGE SCALE GENOMIC DNA]</scope>
    <source>
        <strain evidence="8 9">cv. Zhongwan 6</strain>
    </source>
</reference>
<comment type="function">
    <text evidence="1">Catalytic subunit of the peripheral V1 complex of vacuolar ATPase (V-ATPase). V-ATPase is responsible for acidifying a variety of intracellular compartments in eukaryotic cells.</text>
</comment>
<protein>
    <recommendedName>
        <fullName evidence="6">V-type proton ATPase subunit G</fullName>
    </recommendedName>
</protein>
<accession>A0A9D4Y3G9</accession>